<dbReference type="SUPFAM" id="SSF53474">
    <property type="entry name" value="alpha/beta-Hydrolases"/>
    <property type="match status" value="1"/>
</dbReference>
<dbReference type="EMBL" id="CADCSY010000017">
    <property type="protein sequence ID" value="CAA9216104.1"/>
    <property type="molecule type" value="Genomic_DNA"/>
</dbReference>
<dbReference type="GO" id="GO:0003824">
    <property type="term" value="F:catalytic activity"/>
    <property type="evidence" value="ECO:0007669"/>
    <property type="project" value="InterPro"/>
</dbReference>
<evidence type="ECO:0000259" key="1">
    <source>
        <dbReference type="Pfam" id="PF00561"/>
    </source>
</evidence>
<gene>
    <name evidence="2" type="ORF">AVDCRST_MAG20-378</name>
</gene>
<dbReference type="Pfam" id="PF00561">
    <property type="entry name" value="Abhydrolase_1"/>
    <property type="match status" value="1"/>
</dbReference>
<organism evidence="2">
    <name type="scientific">uncultured Acidimicrobiales bacterium</name>
    <dbReference type="NCBI Taxonomy" id="310071"/>
    <lineage>
        <taxon>Bacteria</taxon>
        <taxon>Bacillati</taxon>
        <taxon>Actinomycetota</taxon>
        <taxon>Acidimicrobiia</taxon>
        <taxon>Acidimicrobiales</taxon>
        <taxon>environmental samples</taxon>
    </lineage>
</organism>
<proteinExistence type="predicted"/>
<dbReference type="GO" id="GO:0016020">
    <property type="term" value="C:membrane"/>
    <property type="evidence" value="ECO:0007669"/>
    <property type="project" value="TreeGrafter"/>
</dbReference>
<sequence>MRAVSHGLPLKAGVRAGPAEVAAITSGVEGAQPVLFLHGFPTHGFLWRHVLHELGDEVHGLAPDLLGLGDTVVSPYEDFTAPMQAELLLEWLDHLGLDRVAVVAHDQGGAVAQQLVANHPERVSHLALIDVVAYDNWPVPVMAQVMRLARTPGLDVVAYALDLPKRVAHNARIGFARGVRDSSLMTPEVVDEYLRPLTTVEGRERARRFLLAGDNRFTLECLPGLRAFPGPALVVWGAEDVFLSPSWGLRLVEDLPGAERLELLAFCGHLVPEERPVELAGLIRGLLARPPTLTAA</sequence>
<dbReference type="PANTHER" id="PTHR43798:SF24">
    <property type="entry name" value="CIS-3-ALKYL-4-ALKYLOXETAN-2-ONE DECARBOXYLASE"/>
    <property type="match status" value="1"/>
</dbReference>
<feature type="domain" description="AB hydrolase-1" evidence="1">
    <location>
        <begin position="33"/>
        <end position="276"/>
    </location>
</feature>
<reference evidence="2" key="1">
    <citation type="submission" date="2020-02" db="EMBL/GenBank/DDBJ databases">
        <authorList>
            <person name="Meier V. D."/>
        </authorList>
    </citation>
    <scope>NUCLEOTIDE SEQUENCE</scope>
    <source>
        <strain evidence="2">AVDCRST_MAG20</strain>
    </source>
</reference>
<dbReference type="AlphaFoldDB" id="A0A6J4H8M2"/>
<protein>
    <recommendedName>
        <fullName evidence="1">AB hydrolase-1 domain-containing protein</fullName>
    </recommendedName>
</protein>
<dbReference type="InterPro" id="IPR000639">
    <property type="entry name" value="Epox_hydrolase-like"/>
</dbReference>
<dbReference type="InterPro" id="IPR000073">
    <property type="entry name" value="AB_hydrolase_1"/>
</dbReference>
<accession>A0A6J4H8M2</accession>
<dbReference type="PRINTS" id="PR00412">
    <property type="entry name" value="EPOXHYDRLASE"/>
</dbReference>
<dbReference type="InterPro" id="IPR029058">
    <property type="entry name" value="AB_hydrolase_fold"/>
</dbReference>
<dbReference type="PANTHER" id="PTHR43798">
    <property type="entry name" value="MONOACYLGLYCEROL LIPASE"/>
    <property type="match status" value="1"/>
</dbReference>
<evidence type="ECO:0000313" key="2">
    <source>
        <dbReference type="EMBL" id="CAA9216104.1"/>
    </source>
</evidence>
<name>A0A6J4H8M2_9ACTN</name>
<dbReference type="Gene3D" id="3.40.50.1820">
    <property type="entry name" value="alpha/beta hydrolase"/>
    <property type="match status" value="1"/>
</dbReference>
<dbReference type="PRINTS" id="PR00111">
    <property type="entry name" value="ABHYDROLASE"/>
</dbReference>
<dbReference type="InterPro" id="IPR050266">
    <property type="entry name" value="AB_hydrolase_sf"/>
</dbReference>